<protein>
    <submittedName>
        <fullName evidence="1">Uncharacterized protein</fullName>
    </submittedName>
</protein>
<accession>A0ABR4J535</accession>
<name>A0ABR4J535_9EURO</name>
<organism evidence="1 2">
    <name type="scientific">Aspergillus cavernicola</name>
    <dbReference type="NCBI Taxonomy" id="176166"/>
    <lineage>
        <taxon>Eukaryota</taxon>
        <taxon>Fungi</taxon>
        <taxon>Dikarya</taxon>
        <taxon>Ascomycota</taxon>
        <taxon>Pezizomycotina</taxon>
        <taxon>Eurotiomycetes</taxon>
        <taxon>Eurotiomycetidae</taxon>
        <taxon>Eurotiales</taxon>
        <taxon>Aspergillaceae</taxon>
        <taxon>Aspergillus</taxon>
        <taxon>Aspergillus subgen. Nidulantes</taxon>
    </lineage>
</organism>
<gene>
    <name evidence="1" type="ORF">BDW59DRAFT_155963</name>
</gene>
<keyword evidence="2" id="KW-1185">Reference proteome</keyword>
<evidence type="ECO:0000313" key="2">
    <source>
        <dbReference type="Proteomes" id="UP001610335"/>
    </source>
</evidence>
<reference evidence="1 2" key="1">
    <citation type="submission" date="2024-07" db="EMBL/GenBank/DDBJ databases">
        <title>Section-level genome sequencing and comparative genomics of Aspergillus sections Usti and Cavernicolus.</title>
        <authorList>
            <consortium name="Lawrence Berkeley National Laboratory"/>
            <person name="Nybo J.L."/>
            <person name="Vesth T.C."/>
            <person name="Theobald S."/>
            <person name="Frisvad J.C."/>
            <person name="Larsen T.O."/>
            <person name="Kjaerboelling I."/>
            <person name="Rothschild-Mancinelli K."/>
            <person name="Lyhne E.K."/>
            <person name="Kogle M.E."/>
            <person name="Barry K."/>
            <person name="Clum A."/>
            <person name="Na H."/>
            <person name="Ledsgaard L."/>
            <person name="Lin J."/>
            <person name="Lipzen A."/>
            <person name="Kuo A."/>
            <person name="Riley R."/>
            <person name="Mondo S."/>
            <person name="LaButti K."/>
            <person name="Haridas S."/>
            <person name="Pangalinan J."/>
            <person name="Salamov A.A."/>
            <person name="Simmons B.A."/>
            <person name="Magnuson J.K."/>
            <person name="Chen J."/>
            <person name="Drula E."/>
            <person name="Henrissat B."/>
            <person name="Wiebenga A."/>
            <person name="Lubbers R.J."/>
            <person name="Gomes A.C."/>
            <person name="Makela M.R."/>
            <person name="Stajich J."/>
            <person name="Grigoriev I.V."/>
            <person name="Mortensen U.H."/>
            <person name="De vries R.P."/>
            <person name="Baker S.E."/>
            <person name="Andersen M.R."/>
        </authorList>
    </citation>
    <scope>NUCLEOTIDE SEQUENCE [LARGE SCALE GENOMIC DNA]</scope>
    <source>
        <strain evidence="1 2">CBS 600.67</strain>
    </source>
</reference>
<dbReference type="EMBL" id="JBFXLS010000001">
    <property type="protein sequence ID" value="KAL2835140.1"/>
    <property type="molecule type" value="Genomic_DNA"/>
</dbReference>
<sequence>MASSKDSKANIYGFAIVARRMGWKDFVVADELTKRQLWGELRPKDDDSPLSVVLIMIRQRVVLRNDIETLDKYYIRVSAKRQLLRDDEAEPDFNIFELLDTFQVSCDFMDDSHVDSTEHLYEYGLELNDPSRGVFELNNGAITGREELEMGAGMALSATTPLPSELVNYIVGMLYNNDERPFDTSTLPGYDNDFAFNPLDAQLYCNSTRSRTAMENKSPAIPSAQVFLIPPVDTKATSRSGFISLEVCQLGSVYHSGGGYSFIWPNTRKRMLENPLSPHCNTYRATKLLRDMEARQLQLLDPREAEIFYQADQPFYSTSADGTTFIIPLIHLTNKLTGEQVDALEVGERHIHLNHFDRMYRMIPWRDGNVNAPDGTMHDVWGMFCELHEEGVPSPYFFIDQQSGVNQTVMVVKHTIN</sequence>
<evidence type="ECO:0000313" key="1">
    <source>
        <dbReference type="EMBL" id="KAL2835140.1"/>
    </source>
</evidence>
<proteinExistence type="predicted"/>
<dbReference type="Proteomes" id="UP001610335">
    <property type="component" value="Unassembled WGS sequence"/>
</dbReference>
<comment type="caution">
    <text evidence="1">The sequence shown here is derived from an EMBL/GenBank/DDBJ whole genome shotgun (WGS) entry which is preliminary data.</text>
</comment>